<comment type="caution">
    <text evidence="2">The sequence shown here is derived from an EMBL/GenBank/DDBJ whole genome shotgun (WGS) entry which is preliminary data.</text>
</comment>
<dbReference type="Proteomes" id="UP001597090">
    <property type="component" value="Unassembled WGS sequence"/>
</dbReference>
<proteinExistence type="predicted"/>
<gene>
    <name evidence="2" type="ORF">ACFQZQ_04020</name>
</gene>
<dbReference type="InterPro" id="IPR038725">
    <property type="entry name" value="YdaG_split_barrel_FMN-bd"/>
</dbReference>
<evidence type="ECO:0000259" key="1">
    <source>
        <dbReference type="Pfam" id="PF16242"/>
    </source>
</evidence>
<accession>A0ABW2YJJ9</accession>
<dbReference type="EMBL" id="JBHTIH010000002">
    <property type="protein sequence ID" value="MFD0738453.1"/>
    <property type="molecule type" value="Genomic_DNA"/>
</dbReference>
<organism evidence="2 3">
    <name type="scientific">Lysobacter koreensis</name>
    <dbReference type="NCBI Taxonomy" id="266122"/>
    <lineage>
        <taxon>Bacteria</taxon>
        <taxon>Pseudomonadati</taxon>
        <taxon>Pseudomonadota</taxon>
        <taxon>Gammaproteobacteria</taxon>
        <taxon>Lysobacterales</taxon>
        <taxon>Lysobacteraceae</taxon>
        <taxon>Lysobacter</taxon>
    </lineage>
</organism>
<dbReference type="InterPro" id="IPR052917">
    <property type="entry name" value="Stress-Dev_Protein"/>
</dbReference>
<name>A0ABW2YJJ9_9GAMM</name>
<evidence type="ECO:0000313" key="3">
    <source>
        <dbReference type="Proteomes" id="UP001597090"/>
    </source>
</evidence>
<dbReference type="PANTHER" id="PTHR34818">
    <property type="entry name" value="PROTEIN BLI-3"/>
    <property type="match status" value="1"/>
</dbReference>
<feature type="domain" description="General stress protein FMN-binding split barrel" evidence="1">
    <location>
        <begin position="8"/>
        <end position="141"/>
    </location>
</feature>
<dbReference type="PANTHER" id="PTHR34818:SF1">
    <property type="entry name" value="PROTEIN BLI-3"/>
    <property type="match status" value="1"/>
</dbReference>
<reference evidence="3" key="1">
    <citation type="journal article" date="2019" name="Int. J. Syst. Evol. Microbiol.">
        <title>The Global Catalogue of Microorganisms (GCM) 10K type strain sequencing project: providing services to taxonomists for standard genome sequencing and annotation.</title>
        <authorList>
            <consortium name="The Broad Institute Genomics Platform"/>
            <consortium name="The Broad Institute Genome Sequencing Center for Infectious Disease"/>
            <person name="Wu L."/>
            <person name="Ma J."/>
        </authorList>
    </citation>
    <scope>NUCLEOTIDE SEQUENCE [LARGE SCALE GENOMIC DNA]</scope>
    <source>
        <strain evidence="3">CCUG 55491</strain>
    </source>
</reference>
<dbReference type="RefSeq" id="WP_386811375.1">
    <property type="nucleotide sequence ID" value="NZ_JBHTIH010000002.1"/>
</dbReference>
<dbReference type="SUPFAM" id="SSF50475">
    <property type="entry name" value="FMN-binding split barrel"/>
    <property type="match status" value="1"/>
</dbReference>
<dbReference type="InterPro" id="IPR012349">
    <property type="entry name" value="Split_barrel_FMN-bd"/>
</dbReference>
<dbReference type="Pfam" id="PF16242">
    <property type="entry name" value="Pyrid_ox_like"/>
    <property type="match status" value="1"/>
</dbReference>
<evidence type="ECO:0000313" key="2">
    <source>
        <dbReference type="EMBL" id="MFD0738453.1"/>
    </source>
</evidence>
<protein>
    <submittedName>
        <fullName evidence="2">Pyridoxamine 5'-phosphate oxidase family protein</fullName>
    </submittedName>
</protein>
<keyword evidence="3" id="KW-1185">Reference proteome</keyword>
<dbReference type="Gene3D" id="2.30.110.10">
    <property type="entry name" value="Electron Transport, Fmn-binding Protein, Chain A"/>
    <property type="match status" value="1"/>
</dbReference>
<sequence length="160" mass="17934">MSTPQELEKKFWKALKSDRTLMLGVDGVEDGHSRPMTALVEGESGPIWFFTGKPNAVVEHLAQSRRAIAAFSAKGHDLFASVQGNLSVDNDRAVIDRLWNPFIAAWFEGKDDPNLVLLRFDAEHAEIWLNENNLLAGMKMLLGVDPKKDYQDKVADVDLR</sequence>